<evidence type="ECO:0000313" key="4">
    <source>
        <dbReference type="Proteomes" id="UP000799776"/>
    </source>
</evidence>
<dbReference type="FunFam" id="3.40.800.20:FF:000011">
    <property type="entry name" value="Histone deacetylase HOS3"/>
    <property type="match status" value="1"/>
</dbReference>
<evidence type="ECO:0000313" key="3">
    <source>
        <dbReference type="EMBL" id="KAF2091515.1"/>
    </source>
</evidence>
<feature type="compositionally biased region" description="Low complexity" evidence="1">
    <location>
        <begin position="88"/>
        <end position="97"/>
    </location>
</feature>
<dbReference type="GO" id="GO:0005634">
    <property type="term" value="C:nucleus"/>
    <property type="evidence" value="ECO:0007669"/>
    <property type="project" value="TreeGrafter"/>
</dbReference>
<dbReference type="Pfam" id="PF00850">
    <property type="entry name" value="Hist_deacetyl"/>
    <property type="match status" value="1"/>
</dbReference>
<proteinExistence type="predicted"/>
<dbReference type="AlphaFoldDB" id="A0A9P4I2I4"/>
<dbReference type="SUPFAM" id="SSF52768">
    <property type="entry name" value="Arginase/deacetylase"/>
    <property type="match status" value="1"/>
</dbReference>
<dbReference type="Gene3D" id="3.40.800.20">
    <property type="entry name" value="Histone deacetylase domain"/>
    <property type="match status" value="1"/>
</dbReference>
<dbReference type="EMBL" id="ML978711">
    <property type="protein sequence ID" value="KAF2091515.1"/>
    <property type="molecule type" value="Genomic_DNA"/>
</dbReference>
<accession>A0A9P4I2I4</accession>
<dbReference type="OrthoDB" id="5232919at2759"/>
<evidence type="ECO:0000256" key="1">
    <source>
        <dbReference type="SAM" id="MobiDB-lite"/>
    </source>
</evidence>
<dbReference type="PRINTS" id="PR01270">
    <property type="entry name" value="HDASUPER"/>
</dbReference>
<reference evidence="3" key="1">
    <citation type="journal article" date="2020" name="Stud. Mycol.">
        <title>101 Dothideomycetes genomes: a test case for predicting lifestyles and emergence of pathogens.</title>
        <authorList>
            <person name="Haridas S."/>
            <person name="Albert R."/>
            <person name="Binder M."/>
            <person name="Bloem J."/>
            <person name="Labutti K."/>
            <person name="Salamov A."/>
            <person name="Andreopoulos B."/>
            <person name="Baker S."/>
            <person name="Barry K."/>
            <person name="Bills G."/>
            <person name="Bluhm B."/>
            <person name="Cannon C."/>
            <person name="Castanera R."/>
            <person name="Culley D."/>
            <person name="Daum C."/>
            <person name="Ezra D."/>
            <person name="Gonzalez J."/>
            <person name="Henrissat B."/>
            <person name="Kuo A."/>
            <person name="Liang C."/>
            <person name="Lipzen A."/>
            <person name="Lutzoni F."/>
            <person name="Magnuson J."/>
            <person name="Mondo S."/>
            <person name="Nolan M."/>
            <person name="Ohm R."/>
            <person name="Pangilinan J."/>
            <person name="Park H.-J."/>
            <person name="Ramirez L."/>
            <person name="Alfaro M."/>
            <person name="Sun H."/>
            <person name="Tritt A."/>
            <person name="Yoshinaga Y."/>
            <person name="Zwiers L.-H."/>
            <person name="Turgeon B."/>
            <person name="Goodwin S."/>
            <person name="Spatafora J."/>
            <person name="Crous P."/>
            <person name="Grigoriev I."/>
        </authorList>
    </citation>
    <scope>NUCLEOTIDE SEQUENCE</scope>
    <source>
        <strain evidence="3">CBS 121410</strain>
    </source>
</reference>
<dbReference type="InterPro" id="IPR023801">
    <property type="entry name" value="His_deacetylse_dom"/>
</dbReference>
<dbReference type="CDD" id="cd09998">
    <property type="entry name" value="HDAC_Hos3"/>
    <property type="match status" value="1"/>
</dbReference>
<feature type="region of interest" description="Disordered" evidence="1">
    <location>
        <begin position="722"/>
        <end position="837"/>
    </location>
</feature>
<dbReference type="PANTHER" id="PTHR47558">
    <property type="entry name" value="HISTONE DEACETYLASE HOS3"/>
    <property type="match status" value="1"/>
</dbReference>
<keyword evidence="4" id="KW-1185">Reference proteome</keyword>
<name>A0A9P4I2I4_9PEZI</name>
<sequence>MDLTPTDPPASSDATTPKAEPHSFLDDAALSRNVKRLSIDPAKRASHPSSPHVATNSKRMSSSPNTQKAPPSPMARSSSVMSTHDRAASPALSRRSSIVSLQGESRGTPRKAPSRRTSSSLMGSSPGLMSKSPLANPEPIEEAPPLTAAKVASDYFAKELALHSQEGASPRTIVILHDACYGHRFSRPKTTKSMLSMIVERPERIHAGVLGISTAYVRFGERHAEGDNGPHPDREPGMDLPFKIRRTSRAINITSPVVTNVHGTKWMEELRTMCDTAGTRLSTNGKELTRTEDLPNQPAKEKFHEGDLYLSMGSLDAFQGALGGVCDGVDAVFGGNKGPKHAFVCVRPPGHHCSADFPSGFCWLNNVHVGIEHAAMNHGLTHAAILDFDLHHGDGSQDITWTRNSKVGKLPKNAPHSKKTAIGYFSLHDINSYPCEYGEIEKVQSASLCIENAHNQTIWNVHLQPWKTEAEFWELYETRYVKLIEKARVFLRLHTQRLRASPTLPKPKAAIFLSAGFDASEWEGQGMQRHKVNVPTEFYARFTRDVVRMAQEEDLGVDGRIISVLEGGYSDRALTSGVLSHLSGLCDGDVVDGKRHREGQDAADDMAEQMEGLELNGTSAPGKTLRYNVEWWNETNLHALETMVYPAPPPPPKKPRTGAAPNFATPTQSFTNKVVDPTKIKSTSAIGPERNYTYARPPTPPPPEVDWITAAHELCKLLVPTDRQTKSFRPEELSEPRVKKEKMAPPPPPVASGRQLRDRKSKVTNYSEPPSEDEASMSRSESRSSRRQTIGDVPLAPAYDAPAVPTRSTRRQSLASEIGSTVGDRPSSRASSVLPSK</sequence>
<evidence type="ECO:0000259" key="2">
    <source>
        <dbReference type="Pfam" id="PF00850"/>
    </source>
</evidence>
<feature type="domain" description="Histone deacetylase" evidence="2">
    <location>
        <begin position="252"/>
        <end position="584"/>
    </location>
</feature>
<dbReference type="InterPro" id="IPR000286">
    <property type="entry name" value="HDACs"/>
</dbReference>
<dbReference type="GO" id="GO:0004407">
    <property type="term" value="F:histone deacetylase activity"/>
    <property type="evidence" value="ECO:0007669"/>
    <property type="project" value="TreeGrafter"/>
</dbReference>
<dbReference type="PANTHER" id="PTHR47558:SF1">
    <property type="entry name" value="HISTONE DEACETYLASE HOS3"/>
    <property type="match status" value="1"/>
</dbReference>
<feature type="compositionally biased region" description="Polar residues" evidence="1">
    <location>
        <begin position="47"/>
        <end position="82"/>
    </location>
</feature>
<feature type="compositionally biased region" description="Polar residues" evidence="1">
    <location>
        <begin position="828"/>
        <end position="837"/>
    </location>
</feature>
<dbReference type="InterPro" id="IPR023696">
    <property type="entry name" value="Ureohydrolase_dom_sf"/>
</dbReference>
<dbReference type="InterPro" id="IPR053244">
    <property type="entry name" value="HDAC_HD_type_1"/>
</dbReference>
<feature type="region of interest" description="Disordered" evidence="1">
    <location>
        <begin position="1"/>
        <end position="141"/>
    </location>
</feature>
<gene>
    <name evidence="3" type="ORF">K490DRAFT_31977</name>
</gene>
<protein>
    <submittedName>
        <fullName evidence="3">Arginase/deacetylase</fullName>
    </submittedName>
</protein>
<dbReference type="InterPro" id="IPR037138">
    <property type="entry name" value="His_deacetylse_dom_sf"/>
</dbReference>
<organism evidence="3 4">
    <name type="scientific">Saccharata proteae CBS 121410</name>
    <dbReference type="NCBI Taxonomy" id="1314787"/>
    <lineage>
        <taxon>Eukaryota</taxon>
        <taxon>Fungi</taxon>
        <taxon>Dikarya</taxon>
        <taxon>Ascomycota</taxon>
        <taxon>Pezizomycotina</taxon>
        <taxon>Dothideomycetes</taxon>
        <taxon>Dothideomycetes incertae sedis</taxon>
        <taxon>Botryosphaeriales</taxon>
        <taxon>Saccharataceae</taxon>
        <taxon>Saccharata</taxon>
    </lineage>
</organism>
<feature type="compositionally biased region" description="Low complexity" evidence="1">
    <location>
        <begin position="115"/>
        <end position="132"/>
    </location>
</feature>
<dbReference type="GO" id="GO:0010468">
    <property type="term" value="P:regulation of gene expression"/>
    <property type="evidence" value="ECO:0007669"/>
    <property type="project" value="UniProtKB-ARBA"/>
</dbReference>
<feature type="compositionally biased region" description="Basic and acidic residues" evidence="1">
    <location>
        <begin position="723"/>
        <end position="743"/>
    </location>
</feature>
<feature type="non-terminal residue" evidence="3">
    <location>
        <position position="837"/>
    </location>
</feature>
<comment type="caution">
    <text evidence="3">The sequence shown here is derived from an EMBL/GenBank/DDBJ whole genome shotgun (WGS) entry which is preliminary data.</text>
</comment>
<dbReference type="Proteomes" id="UP000799776">
    <property type="component" value="Unassembled WGS sequence"/>
</dbReference>